<gene>
    <name evidence="2" type="ORF">GLP18_08030</name>
</gene>
<accession>A0A6L8MYJ1</accession>
<dbReference type="InterPro" id="IPR001387">
    <property type="entry name" value="Cro/C1-type_HTH"/>
</dbReference>
<dbReference type="RefSeq" id="WP_160864351.1">
    <property type="nucleotide sequence ID" value="NZ_WNXH01000013.1"/>
</dbReference>
<sequence length="617" mass="71682">MFTSKVRFLLTQLEASNSDIAHYMAVNPSVVSRIRTGTSKPQKNSQAIQHFINGVYEFASHTNRLSTLYSIIGDTIPNEQFQTKEALKLWLYNPEKTNLEKNGKSKPYFGEKLTSLMSLLNISNIKLAKALNVDPSYISHFRSGKRVPQINNRIFKDLCEFLTNQIKSQKKYNELRELVLYQKPIPTNQKEIKQILITWLSDTGTRLPLLPVGNLFEQVSDLNIKIDPLPKISEIATEEIMHSSTETYHSTEGMRHAVLRLLTTAILKGSEVWLYSDQSIDWMTEESNFLPRWSALMNHCISSGLKIKVIHNIHRENSELLSCIKFWLPLYLSGKIDSYYCKKEADVRFSNTLFICPGVCAIEATHVRGFEKYGNYKYYTTSYEIFSLQKQFDGLMKYSAPLLKSFTLGDRNNFLFCLSHLPIEKGNCLLSTLPVSTMSQQLVNSIIEKHSFTKEEKDAFLTFWKIQRNYLMHCLENGNDYTHCLPLFDKKTILAGKVPLDLNNIAINKEIYYDIEEYKTHLKNILSLYQSYDNFHILLQETEYFHNMQVRVGDKHVIVLKNDFPQTAFIFTNPILQRVLQLCQKQLLDRYNISSIEITRKILEHIFQVDNYIEQNQ</sequence>
<dbReference type="SUPFAM" id="SSF47413">
    <property type="entry name" value="lambda repressor-like DNA-binding domains"/>
    <property type="match status" value="1"/>
</dbReference>
<dbReference type="InterPro" id="IPR010982">
    <property type="entry name" value="Lambda_DNA-bd_dom_sf"/>
</dbReference>
<dbReference type="Gene3D" id="1.10.260.40">
    <property type="entry name" value="lambda repressor-like DNA-binding domains"/>
    <property type="match status" value="1"/>
</dbReference>
<feature type="domain" description="HTH cro/C1-type" evidence="1">
    <location>
        <begin position="125"/>
        <end position="138"/>
    </location>
</feature>
<dbReference type="GO" id="GO:0003677">
    <property type="term" value="F:DNA binding"/>
    <property type="evidence" value="ECO:0007669"/>
    <property type="project" value="InterPro"/>
</dbReference>
<evidence type="ECO:0000313" key="2">
    <source>
        <dbReference type="EMBL" id="MYN70157.1"/>
    </source>
</evidence>
<organism evidence="2 3">
    <name type="scientific">Streptococcus suis</name>
    <dbReference type="NCBI Taxonomy" id="1307"/>
    <lineage>
        <taxon>Bacteria</taxon>
        <taxon>Bacillati</taxon>
        <taxon>Bacillota</taxon>
        <taxon>Bacilli</taxon>
        <taxon>Lactobacillales</taxon>
        <taxon>Streptococcaceae</taxon>
        <taxon>Streptococcus</taxon>
    </lineage>
</organism>
<dbReference type="Proteomes" id="UP000483765">
    <property type="component" value="Unassembled WGS sequence"/>
</dbReference>
<dbReference type="AlphaFoldDB" id="A0A6L8MYJ1"/>
<evidence type="ECO:0000313" key="3">
    <source>
        <dbReference type="Proteomes" id="UP000483765"/>
    </source>
</evidence>
<proteinExistence type="predicted"/>
<comment type="caution">
    <text evidence="2">The sequence shown here is derived from an EMBL/GenBank/DDBJ whole genome shotgun (WGS) entry which is preliminary data.</text>
</comment>
<dbReference type="PROSITE" id="PS50943">
    <property type="entry name" value="HTH_CROC1"/>
    <property type="match status" value="1"/>
</dbReference>
<evidence type="ECO:0000259" key="1">
    <source>
        <dbReference type="PROSITE" id="PS50943"/>
    </source>
</evidence>
<dbReference type="EMBL" id="WNXH01000013">
    <property type="protein sequence ID" value="MYN70157.1"/>
    <property type="molecule type" value="Genomic_DNA"/>
</dbReference>
<name>A0A6L8MYJ1_STRSU</name>
<protein>
    <recommendedName>
        <fullName evidence="1">HTH cro/C1-type domain-containing protein</fullName>
    </recommendedName>
</protein>
<reference evidence="2 3" key="1">
    <citation type="submission" date="2019-11" db="EMBL/GenBank/DDBJ databases">
        <title>Divergent Streptococcus suis from cattle.</title>
        <authorList>
            <person name="Williamson C."/>
        </authorList>
    </citation>
    <scope>NUCLEOTIDE SEQUENCE [LARGE SCALE GENOMIC DNA]</scope>
    <source>
        <strain evidence="2 3">10-36905</strain>
    </source>
</reference>
<dbReference type="CDD" id="cd00093">
    <property type="entry name" value="HTH_XRE"/>
    <property type="match status" value="1"/>
</dbReference>